<evidence type="ECO:0000313" key="1">
    <source>
        <dbReference type="EMBL" id="MEY8663133.1"/>
    </source>
</evidence>
<name>A0ABV4DTE2_9LACO</name>
<sequence>MNIKRKERSTKQFIEWLRIAPYKRILKNKGEYIELSKDRGYMQILEITGKNLNGLSHEEQQSTLLNYHTWLVQFQASFEIYTTKLPTDTTQ</sequence>
<protein>
    <submittedName>
        <fullName evidence="1">Uncharacterized protein</fullName>
    </submittedName>
</protein>
<accession>A0ABV4DTE2</accession>
<dbReference type="RefSeq" id="WP_369943210.1">
    <property type="nucleotide sequence ID" value="NZ_JBCLUF010000047.1"/>
</dbReference>
<keyword evidence="2" id="KW-1185">Reference proteome</keyword>
<gene>
    <name evidence="1" type="ORF">AALT52_09685</name>
</gene>
<dbReference type="Proteomes" id="UP001565236">
    <property type="component" value="Unassembled WGS sequence"/>
</dbReference>
<proteinExistence type="predicted"/>
<dbReference type="EMBL" id="JBCLUF010000047">
    <property type="protein sequence ID" value="MEY8663133.1"/>
    <property type="molecule type" value="Genomic_DNA"/>
</dbReference>
<comment type="caution">
    <text evidence="1">The sequence shown here is derived from an EMBL/GenBank/DDBJ whole genome shotgun (WGS) entry which is preliminary data.</text>
</comment>
<reference evidence="1 2" key="1">
    <citation type="submission" date="2024-03" db="EMBL/GenBank/DDBJ databases">
        <title>Mouse gut bacterial collection (mGBC) of GemPharmatech.</title>
        <authorList>
            <person name="He Y."/>
            <person name="Dong L."/>
            <person name="Wu D."/>
            <person name="Gao X."/>
            <person name="Lin Z."/>
        </authorList>
    </citation>
    <scope>NUCLEOTIDE SEQUENCE [LARGE SCALE GENOMIC DNA]</scope>
    <source>
        <strain evidence="1 2">15-30</strain>
    </source>
</reference>
<organism evidence="1 2">
    <name type="scientific">Ligilactobacillus faecis</name>
    <dbReference type="NCBI Taxonomy" id="762833"/>
    <lineage>
        <taxon>Bacteria</taxon>
        <taxon>Bacillati</taxon>
        <taxon>Bacillota</taxon>
        <taxon>Bacilli</taxon>
        <taxon>Lactobacillales</taxon>
        <taxon>Lactobacillaceae</taxon>
        <taxon>Ligilactobacillus</taxon>
    </lineage>
</organism>
<evidence type="ECO:0000313" key="2">
    <source>
        <dbReference type="Proteomes" id="UP001565236"/>
    </source>
</evidence>